<comment type="caution">
    <text evidence="1">The sequence shown here is derived from an EMBL/GenBank/DDBJ whole genome shotgun (WGS) entry which is preliminary data.</text>
</comment>
<sequence>MPTVPSSIASPSANSKPCNRICRNAAPSLRPAAWAANPVEPMRRKPMAQARKVYRLAPTATAPSWWAWGRWPMTMLSTRATKGTEIFDRIIGAARAQTRRWVGRWRQSVSRAVMKAPWWSGIVTVNPPHSRANVGPGLPAIAVGQPVKISAERPLSQASQLPLFDLQWLWDLAWLHAHLEPTAPPSVNVTGAAAAWSALIYSSPLGSL</sequence>
<dbReference type="PATRIC" id="fig|294.194.peg.4185"/>
<dbReference type="EMBL" id="LCYA01000092">
    <property type="protein sequence ID" value="KWV86690.1"/>
    <property type="molecule type" value="Genomic_DNA"/>
</dbReference>
<gene>
    <name evidence="1" type="ORF">PFLmoz3_03774</name>
</gene>
<reference evidence="1 2" key="1">
    <citation type="submission" date="2015-05" db="EMBL/GenBank/DDBJ databases">
        <title>A genomic and transcriptomic approach to investigate the blue pigment phenotype in Pseudomonas fluorescens.</title>
        <authorList>
            <person name="Andreani N.A."/>
            <person name="Cardazzo B."/>
        </authorList>
    </citation>
    <scope>NUCLEOTIDE SEQUENCE [LARGE SCALE GENOMIC DNA]</scope>
    <source>
        <strain evidence="1 2">Ps_22</strain>
    </source>
</reference>
<dbReference type="Proteomes" id="UP000061348">
    <property type="component" value="Unassembled WGS sequence"/>
</dbReference>
<proteinExistence type="predicted"/>
<evidence type="ECO:0000313" key="1">
    <source>
        <dbReference type="EMBL" id="KWV86690.1"/>
    </source>
</evidence>
<name>A0A109LFD7_PSEFL</name>
<organism evidence="1 2">
    <name type="scientific">Pseudomonas fluorescens</name>
    <dbReference type="NCBI Taxonomy" id="294"/>
    <lineage>
        <taxon>Bacteria</taxon>
        <taxon>Pseudomonadati</taxon>
        <taxon>Pseudomonadota</taxon>
        <taxon>Gammaproteobacteria</taxon>
        <taxon>Pseudomonadales</taxon>
        <taxon>Pseudomonadaceae</taxon>
        <taxon>Pseudomonas</taxon>
    </lineage>
</organism>
<protein>
    <submittedName>
        <fullName evidence="1">Uncharacterized protein</fullName>
    </submittedName>
</protein>
<dbReference type="AlphaFoldDB" id="A0A109LFD7"/>
<accession>A0A109LFD7</accession>
<evidence type="ECO:0000313" key="2">
    <source>
        <dbReference type="Proteomes" id="UP000061348"/>
    </source>
</evidence>